<feature type="region of interest" description="Disordered" evidence="1">
    <location>
        <begin position="17"/>
        <end position="37"/>
    </location>
</feature>
<dbReference type="EMBL" id="PHNJ01000007">
    <property type="protein sequence ID" value="TYL37988.1"/>
    <property type="molecule type" value="Genomic_DNA"/>
</dbReference>
<feature type="domain" description="DUF5786" evidence="2">
    <location>
        <begin position="3"/>
        <end position="55"/>
    </location>
</feature>
<dbReference type="Pfam" id="PF19099">
    <property type="entry name" value="DUF5786"/>
    <property type="match status" value="1"/>
</dbReference>
<sequence>MSMGTFDAEEFERREKMISSVEADSDDRRTDFEGRVEYTGDDSVEELLSRLKELREERD</sequence>
<dbReference type="OrthoDB" id="286231at2157"/>
<evidence type="ECO:0000313" key="4">
    <source>
        <dbReference type="Proteomes" id="UP000766904"/>
    </source>
</evidence>
<keyword evidence="4" id="KW-1185">Reference proteome</keyword>
<feature type="compositionally biased region" description="Basic and acidic residues" evidence="1">
    <location>
        <begin position="26"/>
        <end position="37"/>
    </location>
</feature>
<dbReference type="Proteomes" id="UP000766904">
    <property type="component" value="Unassembled WGS sequence"/>
</dbReference>
<evidence type="ECO:0000259" key="2">
    <source>
        <dbReference type="Pfam" id="PF19099"/>
    </source>
</evidence>
<gene>
    <name evidence="3" type="ORF">CV102_14830</name>
</gene>
<protein>
    <recommendedName>
        <fullName evidence="2">DUF5786 domain-containing protein</fullName>
    </recommendedName>
</protein>
<evidence type="ECO:0000313" key="3">
    <source>
        <dbReference type="EMBL" id="TYL37988.1"/>
    </source>
</evidence>
<comment type="caution">
    <text evidence="3">The sequence shown here is derived from an EMBL/GenBank/DDBJ whole genome shotgun (WGS) entry which is preliminary data.</text>
</comment>
<dbReference type="AlphaFoldDB" id="A0A8J8TQ07"/>
<name>A0A8J8TQ07_9EURY</name>
<dbReference type="InterPro" id="IPR043902">
    <property type="entry name" value="DUF5786"/>
</dbReference>
<proteinExistence type="predicted"/>
<evidence type="ECO:0000256" key="1">
    <source>
        <dbReference type="SAM" id="MobiDB-lite"/>
    </source>
</evidence>
<organism evidence="3 4">
    <name type="scientific">Natronococcus pandeyae</name>
    <dbReference type="NCBI Taxonomy" id="2055836"/>
    <lineage>
        <taxon>Archaea</taxon>
        <taxon>Methanobacteriati</taxon>
        <taxon>Methanobacteriota</taxon>
        <taxon>Stenosarchaea group</taxon>
        <taxon>Halobacteria</taxon>
        <taxon>Halobacteriales</taxon>
        <taxon>Natrialbaceae</taxon>
        <taxon>Natronococcus</taxon>
    </lineage>
</organism>
<reference evidence="3" key="1">
    <citation type="submission" date="2017-11" db="EMBL/GenBank/DDBJ databases">
        <authorList>
            <person name="Kajale S.C."/>
            <person name="Sharma A."/>
        </authorList>
    </citation>
    <scope>NUCLEOTIDE SEQUENCE</scope>
    <source>
        <strain evidence="3">LS1_42</strain>
    </source>
</reference>
<accession>A0A8J8TQ07</accession>
<dbReference type="RefSeq" id="WP_148858763.1">
    <property type="nucleotide sequence ID" value="NZ_PHNJ01000007.1"/>
</dbReference>